<dbReference type="InterPro" id="IPR027417">
    <property type="entry name" value="P-loop_NTPase"/>
</dbReference>
<feature type="region of interest" description="Disordered" evidence="2">
    <location>
        <begin position="406"/>
        <end position="425"/>
    </location>
</feature>
<dbReference type="Pfam" id="PF13604">
    <property type="entry name" value="AAA_30"/>
    <property type="match status" value="1"/>
</dbReference>
<dbReference type="EMBL" id="JADLQN010000012">
    <property type="protein sequence ID" value="MBF6358283.1"/>
    <property type="molecule type" value="Genomic_DNA"/>
</dbReference>
<feature type="compositionally biased region" description="Basic and acidic residues" evidence="2">
    <location>
        <begin position="1544"/>
        <end position="1558"/>
    </location>
</feature>
<sequence length="1613" mass="174182">MMSLAKIASGDGYEYYLRSIATHDANERGNQALADYYSERGESPGRWWGSGLADLTIRDDDGVVVSSITAGEEVTEPQMWALFGRGLHPDAEALIADEVAAKRAEGISARTARAHALRVKARIGMPFSTPSVEEFSYRAECRRAYEDWNTAHGHLPAAPVPDADRERIATEVAARMFVAEHGHPARDEQELSAWVAKAARPKSKRIAGFDLTFSPVKSVSAAWALAPREVAAKIEAAHHAAIADALGFLEQHAVFTRIGSGGVAQVEVGGLIATMFDHRDSRAGDPDLHTHVVISNKVRRATGQWGALDGSMLYQHAVTASEIYNSRLEHHLETALGGVVFVDRGRLDAGKRPVRELAGMDPGLAAVWSTRAEAITGKLGQMSADFQARHGREPSPKELWRMSEEATLSTRGGKHHARSRAEQRRDWRAEAERVLGSGAAVEAMVARMLSPPPTAPVPERELVDPVRVAAAVVDVVAEARATWQAHHIRAEAVRQLRGHVAPAAWTDTLREVVAVALGDELSIPRRVVDHAPVAAGLTRSDGSSIYVRAGSTKYTSPAIVAAEARLLAAAQLDGGRVIPATAIAVAEVEYAANGHELNPGQRSLVHACATSGRRFMAAVAPAGTGKTTAMRVLVDAWTAQAGNVIALAPTAAAAAIIAEETGVPAAMTVDMLLALAEHAPDRLPPLGPDTLVILDEAAKTATLKLDAAVALLLDRGATVRAIGDDRQLSSVAAGGIIRDIVETTPSPTLTRVMRFADPGEAAASLAVREGDPAGLAYFFDQQRVHVGTLTENVGAAFRAWRVDRVEGRDAAMLAPTRAIVGELNALARADRLARAGRHGQPPGPEVALADGLFASAGDVITTRRNNRRLPISGTDYVRNGYRWTVQQIHRDGRITATHLGSGRRVILPADYVREHVGLGYATTIDSAQGLTVDRCHGVLTGRESRAQLYVMLTRGRTGNHLYLATTTSGDEHSIHTYDAIHPPTALDLLTGVLAREGTQTSATTDTRTATDPHQLLAGEVDAYHHALGHLAETHLGAQRLAQISAHAEQLVPGITDANAWPVLRQHLAVLDLSGTDALTRLTQAAAGRELGTAADPAAVLDWRIDPTGRHSHPGAGPLPWLPAIPAALRSHDQDHQHLTVRAARITELATTITENTRTSTDDDVPLWARALREVDPALVAELAVWRAAHRVPDLDRRPTGPTRYPVAERREQQRLDQAVAERIGADTTHTRRWRPIVDDLDPRIATDPYWPALATELTRAADTGIDIPTAVRAAHGDRQLPAEQPAAALRWRLTATLDPLGKPQPTPELAGALDIATEPALPPVGAEWEAAMVRAREQLRDTNVRDPRRMSDAELAELARALTPRPGNEHIRIPAVLRVHDAEAALTAARERDRQLDQTAAAIRRAQPAVATAETLQVDHDRRTAEIRATERELAQTSRIKWRVRTALQTRLDELEREQEQAVIQLAAARAEAARLTAEVPTPSWRWERALTDAGDHTARDTRLSAAADELATARAELDRVTALDEPPQLRLVRAEIQRRDNLTGIERDAENHARTEVDTADGSTAQRRRTEHLRRATAEHQHRGVTTGTGLVGHQQGPSPATGPSRDDDYGL</sequence>
<keyword evidence="1" id="KW-0175">Coiled coil</keyword>
<comment type="caution">
    <text evidence="4">The sequence shown here is derived from an EMBL/GenBank/DDBJ whole genome shotgun (WGS) entry which is preliminary data.</text>
</comment>
<dbReference type="Gene3D" id="3.40.50.300">
    <property type="entry name" value="P-loop containing nucleotide triphosphate hydrolases"/>
    <property type="match status" value="2"/>
</dbReference>
<name>A0ABS0DIJ2_9NOCA</name>
<feature type="compositionally biased region" description="Basic and acidic residues" evidence="2">
    <location>
        <begin position="1574"/>
        <end position="1583"/>
    </location>
</feature>
<evidence type="ECO:0000313" key="5">
    <source>
        <dbReference type="Proteomes" id="UP000707731"/>
    </source>
</evidence>
<accession>A0ABS0DIJ2</accession>
<dbReference type="InterPro" id="IPR014862">
    <property type="entry name" value="TrwC"/>
</dbReference>
<evidence type="ECO:0000256" key="2">
    <source>
        <dbReference type="SAM" id="MobiDB-lite"/>
    </source>
</evidence>
<protein>
    <submittedName>
        <fullName evidence="4">Relaxase domain-containing protein</fullName>
    </submittedName>
</protein>
<dbReference type="Proteomes" id="UP000707731">
    <property type="component" value="Unassembled WGS sequence"/>
</dbReference>
<dbReference type="Gene3D" id="2.30.30.940">
    <property type="match status" value="1"/>
</dbReference>
<dbReference type="SUPFAM" id="SSF55464">
    <property type="entry name" value="Origin of replication-binding domain, RBD-like"/>
    <property type="match status" value="1"/>
</dbReference>
<evidence type="ECO:0000259" key="3">
    <source>
        <dbReference type="Pfam" id="PF08751"/>
    </source>
</evidence>
<feature type="domain" description="TrwC relaxase" evidence="3">
    <location>
        <begin position="10"/>
        <end position="433"/>
    </location>
</feature>
<gene>
    <name evidence="4" type="ORF">IU449_27680</name>
</gene>
<dbReference type="SUPFAM" id="SSF52540">
    <property type="entry name" value="P-loop containing nucleoside triphosphate hydrolases"/>
    <property type="match status" value="2"/>
</dbReference>
<feature type="coiled-coil region" evidence="1">
    <location>
        <begin position="1445"/>
        <end position="1479"/>
    </location>
</feature>
<feature type="region of interest" description="Disordered" evidence="2">
    <location>
        <begin position="1544"/>
        <end position="1613"/>
    </location>
</feature>
<dbReference type="CDD" id="cd18809">
    <property type="entry name" value="SF1_C_RecD"/>
    <property type="match status" value="1"/>
</dbReference>
<proteinExistence type="predicted"/>
<evidence type="ECO:0000256" key="1">
    <source>
        <dbReference type="SAM" id="Coils"/>
    </source>
</evidence>
<dbReference type="NCBIfam" id="NF041492">
    <property type="entry name" value="MobF"/>
    <property type="match status" value="1"/>
</dbReference>
<evidence type="ECO:0000313" key="4">
    <source>
        <dbReference type="EMBL" id="MBF6358283.1"/>
    </source>
</evidence>
<dbReference type="Pfam" id="PF08751">
    <property type="entry name" value="TrwC"/>
    <property type="match status" value="1"/>
</dbReference>
<keyword evidence="5" id="KW-1185">Reference proteome</keyword>
<reference evidence="4 5" key="1">
    <citation type="submission" date="2020-10" db="EMBL/GenBank/DDBJ databases">
        <title>Identification of Nocardia species via Next-generation sequencing and recognition of intraspecies genetic diversity.</title>
        <authorList>
            <person name="Li P."/>
            <person name="Li P."/>
            <person name="Lu B."/>
        </authorList>
    </citation>
    <scope>NUCLEOTIDE SEQUENCE [LARGE SCALE GENOMIC DNA]</scope>
    <source>
        <strain evidence="4 5">BJ06-0143</strain>
    </source>
</reference>
<organism evidence="4 5">
    <name type="scientific">Nocardia higoensis</name>
    <dbReference type="NCBI Taxonomy" id="228599"/>
    <lineage>
        <taxon>Bacteria</taxon>
        <taxon>Bacillati</taxon>
        <taxon>Actinomycetota</taxon>
        <taxon>Actinomycetes</taxon>
        <taxon>Mycobacteriales</taxon>
        <taxon>Nocardiaceae</taxon>
        <taxon>Nocardia</taxon>
    </lineage>
</organism>